<protein>
    <submittedName>
        <fullName evidence="1">Uncharacterized protein</fullName>
    </submittedName>
</protein>
<name>A0A9N7Z1A6_PLEPL</name>
<dbReference type="Proteomes" id="UP001153269">
    <property type="component" value="Unassembled WGS sequence"/>
</dbReference>
<keyword evidence="2" id="KW-1185">Reference proteome</keyword>
<reference evidence="1" key="1">
    <citation type="submission" date="2020-03" db="EMBL/GenBank/DDBJ databases">
        <authorList>
            <person name="Weist P."/>
        </authorList>
    </citation>
    <scope>NUCLEOTIDE SEQUENCE</scope>
</reference>
<dbReference type="EMBL" id="CADEAL010003952">
    <property type="protein sequence ID" value="CAB1447607.1"/>
    <property type="molecule type" value="Genomic_DNA"/>
</dbReference>
<organism evidence="1 2">
    <name type="scientific">Pleuronectes platessa</name>
    <name type="common">European plaice</name>
    <dbReference type="NCBI Taxonomy" id="8262"/>
    <lineage>
        <taxon>Eukaryota</taxon>
        <taxon>Metazoa</taxon>
        <taxon>Chordata</taxon>
        <taxon>Craniata</taxon>
        <taxon>Vertebrata</taxon>
        <taxon>Euteleostomi</taxon>
        <taxon>Actinopterygii</taxon>
        <taxon>Neopterygii</taxon>
        <taxon>Teleostei</taxon>
        <taxon>Neoteleostei</taxon>
        <taxon>Acanthomorphata</taxon>
        <taxon>Carangaria</taxon>
        <taxon>Pleuronectiformes</taxon>
        <taxon>Pleuronectoidei</taxon>
        <taxon>Pleuronectidae</taxon>
        <taxon>Pleuronectes</taxon>
    </lineage>
</organism>
<accession>A0A9N7Z1A6</accession>
<evidence type="ECO:0000313" key="2">
    <source>
        <dbReference type="Proteomes" id="UP001153269"/>
    </source>
</evidence>
<sequence>MDDACHVPNCRGLILEHAGVSEVEGRKLMIENKLSAGVKEVGTRQHRACLTAGKKSTHGTVGLAERRMRALSAPRGFLCLASQQGNSSVGNARLLDSKPHSP</sequence>
<gene>
    <name evidence="1" type="ORF">PLEPLA_LOCUS35290</name>
</gene>
<comment type="caution">
    <text evidence="1">The sequence shown here is derived from an EMBL/GenBank/DDBJ whole genome shotgun (WGS) entry which is preliminary data.</text>
</comment>
<dbReference type="AlphaFoldDB" id="A0A9N7Z1A6"/>
<evidence type="ECO:0000313" key="1">
    <source>
        <dbReference type="EMBL" id="CAB1447607.1"/>
    </source>
</evidence>
<proteinExistence type="predicted"/>